<organism evidence="2 3">
    <name type="scientific">Cyanomargarita calcarea GSE-NOS-MK-12-04C</name>
    <dbReference type="NCBI Taxonomy" id="2839659"/>
    <lineage>
        <taxon>Bacteria</taxon>
        <taxon>Bacillati</taxon>
        <taxon>Cyanobacteriota</taxon>
        <taxon>Cyanophyceae</taxon>
        <taxon>Nostocales</taxon>
        <taxon>Cyanomargaritaceae</taxon>
        <taxon>Cyanomargarita</taxon>
    </lineage>
</organism>
<gene>
    <name evidence="2" type="ORF">KME60_18245</name>
</gene>
<proteinExistence type="predicted"/>
<evidence type="ECO:0000256" key="1">
    <source>
        <dbReference type="SAM" id="SignalP"/>
    </source>
</evidence>
<dbReference type="AlphaFoldDB" id="A0A951QPK7"/>
<reference evidence="2" key="1">
    <citation type="submission" date="2021-05" db="EMBL/GenBank/DDBJ databases">
        <authorList>
            <person name="Pietrasiak N."/>
            <person name="Ward R."/>
            <person name="Stajich J.E."/>
            <person name="Kurbessoian T."/>
        </authorList>
    </citation>
    <scope>NUCLEOTIDE SEQUENCE</scope>
    <source>
        <strain evidence="2">GSE-NOS-MK-12-04C</strain>
    </source>
</reference>
<dbReference type="Pfam" id="PF10989">
    <property type="entry name" value="DUF2808"/>
    <property type="match status" value="1"/>
</dbReference>
<name>A0A951QPK7_9CYAN</name>
<comment type="caution">
    <text evidence="2">The sequence shown here is derived from an EMBL/GenBank/DDBJ whole genome shotgun (WGS) entry which is preliminary data.</text>
</comment>
<accession>A0A951QPK7</accession>
<sequence length="160" mass="17518">MNKSMIYALTLALVSAIFIPTYAEAHDDNATLPHIGGNSEFAQSKWAPVRHSFDLHIPKNSKAVSQLIIQVPDVIRISDKNRIDVVDTQGQKIDTNISVNGKIIVLTFLNTVAPNTKLEIDINNVKRPIGGNGSVYQMSAKFFGSDVVLPVGFARFRVNG</sequence>
<dbReference type="InterPro" id="IPR021256">
    <property type="entry name" value="DUF2808"/>
</dbReference>
<evidence type="ECO:0000313" key="2">
    <source>
        <dbReference type="EMBL" id="MBW4669301.1"/>
    </source>
</evidence>
<dbReference type="Proteomes" id="UP000729701">
    <property type="component" value="Unassembled WGS sequence"/>
</dbReference>
<protein>
    <submittedName>
        <fullName evidence="2">DUF2808 domain-containing protein</fullName>
    </submittedName>
</protein>
<keyword evidence="1" id="KW-0732">Signal</keyword>
<dbReference type="EMBL" id="JAHHGZ010000019">
    <property type="protein sequence ID" value="MBW4669301.1"/>
    <property type="molecule type" value="Genomic_DNA"/>
</dbReference>
<feature type="signal peptide" evidence="1">
    <location>
        <begin position="1"/>
        <end position="25"/>
    </location>
</feature>
<reference evidence="2" key="2">
    <citation type="journal article" date="2022" name="Microbiol. Resour. Announc.">
        <title>Metagenome Sequencing to Explore Phylogenomics of Terrestrial Cyanobacteria.</title>
        <authorList>
            <person name="Ward R.D."/>
            <person name="Stajich J.E."/>
            <person name="Johansen J.R."/>
            <person name="Huntemann M."/>
            <person name="Clum A."/>
            <person name="Foster B."/>
            <person name="Foster B."/>
            <person name="Roux S."/>
            <person name="Palaniappan K."/>
            <person name="Varghese N."/>
            <person name="Mukherjee S."/>
            <person name="Reddy T.B.K."/>
            <person name="Daum C."/>
            <person name="Copeland A."/>
            <person name="Chen I.A."/>
            <person name="Ivanova N.N."/>
            <person name="Kyrpides N.C."/>
            <person name="Shapiro N."/>
            <person name="Eloe-Fadrosh E.A."/>
            <person name="Pietrasiak N."/>
        </authorList>
    </citation>
    <scope>NUCLEOTIDE SEQUENCE</scope>
    <source>
        <strain evidence="2">GSE-NOS-MK-12-04C</strain>
    </source>
</reference>
<feature type="chain" id="PRO_5037255389" evidence="1">
    <location>
        <begin position="26"/>
        <end position="160"/>
    </location>
</feature>
<evidence type="ECO:0000313" key="3">
    <source>
        <dbReference type="Proteomes" id="UP000729701"/>
    </source>
</evidence>